<keyword evidence="2" id="KW-1185">Reference proteome</keyword>
<dbReference type="Gramene" id="OE9A028958T1">
    <property type="protein sequence ID" value="OE9A028958C1"/>
    <property type="gene ID" value="OE9A028958"/>
</dbReference>
<dbReference type="Proteomes" id="UP000594638">
    <property type="component" value="Unassembled WGS sequence"/>
</dbReference>
<sequence>MVSGQGQTSRTERCNYFTWLHRNYKKNPNHDLIQYLDAMEKIYRRARANGYQFHRDEIVYHLDRTLTPYWKQFIKGIEETFDDQTPPNLLLRCIRERWRVNCEDVRDTSKMPGYEPNPGNVITIPEVDYKGIMLKKTRVKNTTLHRIPRLIRNQIIRKKKWRVLGRTLR</sequence>
<proteinExistence type="predicted"/>
<reference evidence="1 2" key="1">
    <citation type="submission" date="2019-12" db="EMBL/GenBank/DDBJ databases">
        <authorList>
            <person name="Alioto T."/>
            <person name="Alioto T."/>
            <person name="Gomez Garrido J."/>
        </authorList>
    </citation>
    <scope>NUCLEOTIDE SEQUENCE [LARGE SCALE GENOMIC DNA]</scope>
</reference>
<accession>A0A8S0TS42</accession>
<evidence type="ECO:0000313" key="2">
    <source>
        <dbReference type="Proteomes" id="UP000594638"/>
    </source>
</evidence>
<gene>
    <name evidence="1" type="ORF">OLEA9_A028958</name>
</gene>
<dbReference type="AlphaFoldDB" id="A0A8S0TS42"/>
<protein>
    <submittedName>
        <fullName evidence="1">Uncharacterized protein</fullName>
    </submittedName>
</protein>
<organism evidence="1 2">
    <name type="scientific">Olea europaea subsp. europaea</name>
    <dbReference type="NCBI Taxonomy" id="158383"/>
    <lineage>
        <taxon>Eukaryota</taxon>
        <taxon>Viridiplantae</taxon>
        <taxon>Streptophyta</taxon>
        <taxon>Embryophyta</taxon>
        <taxon>Tracheophyta</taxon>
        <taxon>Spermatophyta</taxon>
        <taxon>Magnoliopsida</taxon>
        <taxon>eudicotyledons</taxon>
        <taxon>Gunneridae</taxon>
        <taxon>Pentapetalae</taxon>
        <taxon>asterids</taxon>
        <taxon>lamiids</taxon>
        <taxon>Lamiales</taxon>
        <taxon>Oleaceae</taxon>
        <taxon>Oleeae</taxon>
        <taxon>Olea</taxon>
    </lineage>
</organism>
<comment type="caution">
    <text evidence="1">The sequence shown here is derived from an EMBL/GenBank/DDBJ whole genome shotgun (WGS) entry which is preliminary data.</text>
</comment>
<name>A0A8S0TS42_OLEEU</name>
<dbReference type="EMBL" id="CACTIH010007264">
    <property type="protein sequence ID" value="CAA3006783.1"/>
    <property type="molecule type" value="Genomic_DNA"/>
</dbReference>
<evidence type="ECO:0000313" key="1">
    <source>
        <dbReference type="EMBL" id="CAA3006783.1"/>
    </source>
</evidence>